<dbReference type="VEuPathDB" id="FungiDB:LEMA_P091540.1"/>
<keyword evidence="3" id="KW-1185">Reference proteome</keyword>
<evidence type="ECO:0000256" key="1">
    <source>
        <dbReference type="SAM" id="MobiDB-lite"/>
    </source>
</evidence>
<gene>
    <name evidence="2" type="ORF">LEMA_P091540.1</name>
</gene>
<sequence length="107" mass="12042">MTITSVGMNDADNTKGTTITHHNSRSWFADSEIIGIERYNVHLKFYYSRPPTSSPTFDKNCESDLDEVFQYFDPNVAQKIKTGDESSGRPTKSTIRPHFAAQAQPTP</sequence>
<feature type="region of interest" description="Disordered" evidence="1">
    <location>
        <begin position="79"/>
        <end position="107"/>
    </location>
</feature>
<name>E5A228_LEPMJ</name>
<reference evidence="3" key="1">
    <citation type="journal article" date="2011" name="Nat. Commun.">
        <title>Effector diversification within compartments of the Leptosphaeria maculans genome affected by Repeat-Induced Point mutations.</title>
        <authorList>
            <person name="Rouxel T."/>
            <person name="Grandaubert J."/>
            <person name="Hane J.K."/>
            <person name="Hoede C."/>
            <person name="van de Wouw A.P."/>
            <person name="Couloux A."/>
            <person name="Dominguez V."/>
            <person name="Anthouard V."/>
            <person name="Bally P."/>
            <person name="Bourras S."/>
            <person name="Cozijnsen A.J."/>
            <person name="Ciuffetti L.M."/>
            <person name="Degrave A."/>
            <person name="Dilmaghani A."/>
            <person name="Duret L."/>
            <person name="Fudal I."/>
            <person name="Goodwin S.B."/>
            <person name="Gout L."/>
            <person name="Glaser N."/>
            <person name="Linglin J."/>
            <person name="Kema G.H.J."/>
            <person name="Lapalu N."/>
            <person name="Lawrence C.B."/>
            <person name="May K."/>
            <person name="Meyer M."/>
            <person name="Ollivier B."/>
            <person name="Poulain J."/>
            <person name="Schoch C.L."/>
            <person name="Simon A."/>
            <person name="Spatafora J.W."/>
            <person name="Stachowiak A."/>
            <person name="Turgeon B.G."/>
            <person name="Tyler B.M."/>
            <person name="Vincent D."/>
            <person name="Weissenbach J."/>
            <person name="Amselem J."/>
            <person name="Quesneville H."/>
            <person name="Oliver R.P."/>
            <person name="Wincker P."/>
            <person name="Balesdent M.-H."/>
            <person name="Howlett B.J."/>
        </authorList>
    </citation>
    <scope>NUCLEOTIDE SEQUENCE [LARGE SCALE GENOMIC DNA]</scope>
    <source>
        <strain evidence="3">JN3 / isolate v23.1.3 / race Av1-4-5-6-7-8</strain>
    </source>
</reference>
<evidence type="ECO:0000313" key="3">
    <source>
        <dbReference type="Proteomes" id="UP000002668"/>
    </source>
</evidence>
<dbReference type="AlphaFoldDB" id="E5A228"/>
<accession>E5A228</accession>
<proteinExistence type="predicted"/>
<evidence type="ECO:0000313" key="2">
    <source>
        <dbReference type="EMBL" id="CBX97745.1"/>
    </source>
</evidence>
<dbReference type="EMBL" id="FP929132">
    <property type="protein sequence ID" value="CBX97745.1"/>
    <property type="molecule type" value="Genomic_DNA"/>
</dbReference>
<dbReference type="InParanoid" id="E5A228"/>
<organism evidence="3">
    <name type="scientific">Leptosphaeria maculans (strain JN3 / isolate v23.1.3 / race Av1-4-5-6-7-8)</name>
    <name type="common">Blackleg fungus</name>
    <name type="synonym">Phoma lingam</name>
    <dbReference type="NCBI Taxonomy" id="985895"/>
    <lineage>
        <taxon>Eukaryota</taxon>
        <taxon>Fungi</taxon>
        <taxon>Dikarya</taxon>
        <taxon>Ascomycota</taxon>
        <taxon>Pezizomycotina</taxon>
        <taxon>Dothideomycetes</taxon>
        <taxon>Pleosporomycetidae</taxon>
        <taxon>Pleosporales</taxon>
        <taxon>Pleosporineae</taxon>
        <taxon>Leptosphaeriaceae</taxon>
        <taxon>Plenodomus</taxon>
        <taxon>Plenodomus lingam/Leptosphaeria maculans species complex</taxon>
    </lineage>
</organism>
<dbReference type="Proteomes" id="UP000002668">
    <property type="component" value="Genome"/>
</dbReference>
<feature type="region of interest" description="Disordered" evidence="1">
    <location>
        <begin position="1"/>
        <end position="21"/>
    </location>
</feature>
<protein>
    <submittedName>
        <fullName evidence="2">Predicted protein</fullName>
    </submittedName>
</protein>
<dbReference type="HOGENOM" id="CLU_2210514_0_0_1"/>